<dbReference type="PATRIC" id="fig|710421.3.peg.5415"/>
<dbReference type="EMBL" id="CP003054">
    <property type="protein sequence ID" value="AFM20101.1"/>
    <property type="molecule type" value="Genomic_DNA"/>
</dbReference>
<keyword evidence="1" id="KW-0614">Plasmid</keyword>
<protein>
    <submittedName>
        <fullName evidence="1">Uncharacterized protein</fullName>
    </submittedName>
</protein>
<geneLocation type="plasmid" evidence="1 2">
    <name>pMYCCH.01</name>
</geneLocation>
<evidence type="ECO:0000313" key="2">
    <source>
        <dbReference type="Proteomes" id="UP000006057"/>
    </source>
</evidence>
<proteinExistence type="predicted"/>
<gene>
    <name evidence="1" type="ordered locus">Mycch_5427</name>
</gene>
<name>I4BS44_MYCCN</name>
<dbReference type="Proteomes" id="UP000006057">
    <property type="component" value="Plasmid pMYCCH.01"/>
</dbReference>
<keyword evidence="2" id="KW-1185">Reference proteome</keyword>
<dbReference type="KEGG" id="mcb:Mycch_5427"/>
<dbReference type="AlphaFoldDB" id="I4BS44"/>
<accession>I4BS44</accession>
<reference evidence="1 2" key="1">
    <citation type="submission" date="2012-06" db="EMBL/GenBank/DDBJ databases">
        <title>Complete sequence of plasmid 1 of Mycobacterium chubuense NBB4.</title>
        <authorList>
            <consortium name="US DOE Joint Genome Institute"/>
            <person name="Lucas S."/>
            <person name="Han J."/>
            <person name="Lapidus A."/>
            <person name="Cheng J.-F."/>
            <person name="Goodwin L."/>
            <person name="Pitluck S."/>
            <person name="Peters L."/>
            <person name="Mikhailova N."/>
            <person name="Teshima H."/>
            <person name="Detter J.C."/>
            <person name="Han C."/>
            <person name="Tapia R."/>
            <person name="Land M."/>
            <person name="Hauser L."/>
            <person name="Kyrpides N."/>
            <person name="Ivanova N."/>
            <person name="Pagani I."/>
            <person name="Mattes T."/>
            <person name="Holmes A."/>
            <person name="Rutledge P."/>
            <person name="Paulsen I."/>
            <person name="Coleman N."/>
            <person name="Woyke T."/>
        </authorList>
    </citation>
    <scope>NUCLEOTIDE SEQUENCE [LARGE SCALE GENOMIC DNA]</scope>
    <source>
        <strain evidence="1 2">NBB4</strain>
        <plasmid evidence="1 2">pMYCCH.01</plasmid>
    </source>
</reference>
<organism evidence="1 2">
    <name type="scientific">Mycolicibacterium chubuense (strain NBB4)</name>
    <name type="common">Mycobacterium chubuense</name>
    <dbReference type="NCBI Taxonomy" id="710421"/>
    <lineage>
        <taxon>Bacteria</taxon>
        <taxon>Bacillati</taxon>
        <taxon>Actinomycetota</taxon>
        <taxon>Actinomycetes</taxon>
        <taxon>Mycobacteriales</taxon>
        <taxon>Mycobacteriaceae</taxon>
        <taxon>Mycolicibacterium</taxon>
    </lineage>
</organism>
<dbReference type="RefSeq" id="WP_014805392.1">
    <property type="nucleotide sequence ID" value="NC_018022.1"/>
</dbReference>
<dbReference type="HOGENOM" id="CLU_2955591_0_0_11"/>
<evidence type="ECO:0000313" key="1">
    <source>
        <dbReference type="EMBL" id="AFM20101.1"/>
    </source>
</evidence>
<sequence length="59" mass="6180">MGRSSAYSLIAKLRARLTEMAGDAERGREVVAALIGLVLDDAAVVPSLEDMSMEGSNAN</sequence>